<proteinExistence type="predicted"/>
<comment type="caution">
    <text evidence="2">The sequence shown here is derived from an EMBL/GenBank/DDBJ whole genome shotgun (WGS) entry which is preliminary data.</text>
</comment>
<evidence type="ECO:0000313" key="2">
    <source>
        <dbReference type="EMBL" id="KAK9158351.1"/>
    </source>
</evidence>
<feature type="region of interest" description="Disordered" evidence="1">
    <location>
        <begin position="39"/>
        <end position="65"/>
    </location>
</feature>
<organism evidence="2 3">
    <name type="scientific">Stephania cephalantha</name>
    <dbReference type="NCBI Taxonomy" id="152367"/>
    <lineage>
        <taxon>Eukaryota</taxon>
        <taxon>Viridiplantae</taxon>
        <taxon>Streptophyta</taxon>
        <taxon>Embryophyta</taxon>
        <taxon>Tracheophyta</taxon>
        <taxon>Spermatophyta</taxon>
        <taxon>Magnoliopsida</taxon>
        <taxon>Ranunculales</taxon>
        <taxon>Menispermaceae</taxon>
        <taxon>Menispermoideae</taxon>
        <taxon>Cissampelideae</taxon>
        <taxon>Stephania</taxon>
    </lineage>
</organism>
<sequence length="227" mass="26722">MEQKVIVVRKVIVVKNQRRTVETKEKVIQDKVVMMRKVETKEKKRQKKKKKKNDKLPRQRISSLNQSHAATSAVLITADAKSRFAKFVEIILIPRIIVHVIHNLVKQLIDSQQQFRQLFDEIRQIDFRIPSLKDLETQLNQYNARLYSMTDEEELCNTQPIFNPEEDVSVDTLKIFEVNEVTQMEDYLRETSKECEVFQIELEIVIALNEGENEMKIDVISDKPEKP</sequence>
<accession>A0AAP0PZK9</accession>
<reference evidence="2 3" key="1">
    <citation type="submission" date="2024-01" db="EMBL/GenBank/DDBJ databases">
        <title>Genome assemblies of Stephania.</title>
        <authorList>
            <person name="Yang L."/>
        </authorList>
    </citation>
    <scope>NUCLEOTIDE SEQUENCE [LARGE SCALE GENOMIC DNA]</scope>
    <source>
        <strain evidence="2">JXDWG</strain>
        <tissue evidence="2">Leaf</tissue>
    </source>
</reference>
<protein>
    <submittedName>
        <fullName evidence="2">Uncharacterized protein</fullName>
    </submittedName>
</protein>
<feature type="compositionally biased region" description="Basic residues" evidence="1">
    <location>
        <begin position="43"/>
        <end position="53"/>
    </location>
</feature>
<evidence type="ECO:0000313" key="3">
    <source>
        <dbReference type="Proteomes" id="UP001419268"/>
    </source>
</evidence>
<dbReference type="AlphaFoldDB" id="A0AAP0PZK9"/>
<dbReference type="EMBL" id="JBBNAG010000002">
    <property type="protein sequence ID" value="KAK9158351.1"/>
    <property type="molecule type" value="Genomic_DNA"/>
</dbReference>
<evidence type="ECO:0000256" key="1">
    <source>
        <dbReference type="SAM" id="MobiDB-lite"/>
    </source>
</evidence>
<keyword evidence="3" id="KW-1185">Reference proteome</keyword>
<gene>
    <name evidence="2" type="ORF">Scep_004925</name>
</gene>
<dbReference type="Proteomes" id="UP001419268">
    <property type="component" value="Unassembled WGS sequence"/>
</dbReference>
<name>A0AAP0PZK9_9MAGN</name>